<comment type="caution">
    <text evidence="11">The sequence shown here is derived from an EMBL/GenBank/DDBJ whole genome shotgun (WGS) entry which is preliminary data.</text>
</comment>
<sequence length="164" mass="17923">MTTIFERVRRGYRVLGGILVLAMIGVLLAGIVLRELLGSPLVWANEISLVLFLWIVFVGAGVAFADHARIRFTLGTACLPPGLRAVVDRLVTLIGIGLLITFFCVAVKMAWVFRGQRFASIDLPVVLEWAALPVGLALAIWAMLRNLIWPQPDAAEWSAGEEGK</sequence>
<evidence type="ECO:0000256" key="6">
    <source>
        <dbReference type="ARBA" id="ARBA00022989"/>
    </source>
</evidence>
<dbReference type="GO" id="GO:0022857">
    <property type="term" value="F:transmembrane transporter activity"/>
    <property type="evidence" value="ECO:0007669"/>
    <property type="project" value="UniProtKB-UniRule"/>
</dbReference>
<keyword evidence="2 9" id="KW-0813">Transport</keyword>
<dbReference type="GO" id="GO:0005886">
    <property type="term" value="C:plasma membrane"/>
    <property type="evidence" value="ECO:0007669"/>
    <property type="project" value="UniProtKB-SubCell"/>
</dbReference>
<dbReference type="PANTHER" id="PTHR35011:SF2">
    <property type="entry name" value="2,3-DIKETO-L-GULONATE TRAP TRANSPORTER SMALL PERMEASE PROTEIN YIAM"/>
    <property type="match status" value="1"/>
</dbReference>
<comment type="similarity">
    <text evidence="8 9">Belongs to the TRAP transporter small permease family.</text>
</comment>
<protein>
    <recommendedName>
        <fullName evidence="9">TRAP transporter small permease protein</fullName>
    </recommendedName>
</protein>
<gene>
    <name evidence="11" type="ORF">D9R14_12455</name>
</gene>
<keyword evidence="5 9" id="KW-0812">Transmembrane</keyword>
<dbReference type="Proteomes" id="UP000269692">
    <property type="component" value="Unassembled WGS sequence"/>
</dbReference>
<evidence type="ECO:0000256" key="7">
    <source>
        <dbReference type="ARBA" id="ARBA00023136"/>
    </source>
</evidence>
<comment type="subunit">
    <text evidence="9">The complex comprises the extracytoplasmic solute receptor protein and the two transmembrane proteins.</text>
</comment>
<proteinExistence type="inferred from homology"/>
<evidence type="ECO:0000313" key="11">
    <source>
        <dbReference type="EMBL" id="RLP78191.1"/>
    </source>
</evidence>
<feature type="domain" description="Tripartite ATP-independent periplasmic transporters DctQ component" evidence="10">
    <location>
        <begin position="23"/>
        <end position="148"/>
    </location>
</feature>
<keyword evidence="7 9" id="KW-0472">Membrane</keyword>
<evidence type="ECO:0000256" key="1">
    <source>
        <dbReference type="ARBA" id="ARBA00004429"/>
    </source>
</evidence>
<dbReference type="OrthoDB" id="8449485at2"/>
<organism evidence="11 12">
    <name type="scientific">Xanthobacter tagetidis</name>
    <dbReference type="NCBI Taxonomy" id="60216"/>
    <lineage>
        <taxon>Bacteria</taxon>
        <taxon>Pseudomonadati</taxon>
        <taxon>Pseudomonadota</taxon>
        <taxon>Alphaproteobacteria</taxon>
        <taxon>Hyphomicrobiales</taxon>
        <taxon>Xanthobacteraceae</taxon>
        <taxon>Xanthobacter</taxon>
    </lineage>
</organism>
<evidence type="ECO:0000256" key="3">
    <source>
        <dbReference type="ARBA" id="ARBA00022475"/>
    </source>
</evidence>
<keyword evidence="3" id="KW-1003">Cell membrane</keyword>
<keyword evidence="4 9" id="KW-0997">Cell inner membrane</keyword>
<dbReference type="Pfam" id="PF04290">
    <property type="entry name" value="DctQ"/>
    <property type="match status" value="1"/>
</dbReference>
<dbReference type="RefSeq" id="WP_121623657.1">
    <property type="nucleotide sequence ID" value="NZ_JACIIW010000009.1"/>
</dbReference>
<dbReference type="InterPro" id="IPR007387">
    <property type="entry name" value="TRAP_DctQ"/>
</dbReference>
<evidence type="ECO:0000259" key="10">
    <source>
        <dbReference type="Pfam" id="PF04290"/>
    </source>
</evidence>
<keyword evidence="12" id="KW-1185">Reference proteome</keyword>
<feature type="transmembrane region" description="Helical" evidence="9">
    <location>
        <begin position="90"/>
        <end position="113"/>
    </location>
</feature>
<evidence type="ECO:0000256" key="2">
    <source>
        <dbReference type="ARBA" id="ARBA00022448"/>
    </source>
</evidence>
<evidence type="ECO:0000256" key="4">
    <source>
        <dbReference type="ARBA" id="ARBA00022519"/>
    </source>
</evidence>
<evidence type="ECO:0000256" key="9">
    <source>
        <dbReference type="RuleBase" id="RU369079"/>
    </source>
</evidence>
<accession>A0A3L7AEY4</accession>
<dbReference type="PANTHER" id="PTHR35011">
    <property type="entry name" value="2,3-DIKETO-L-GULONATE TRAP TRANSPORTER SMALL PERMEASE PROTEIN YIAM"/>
    <property type="match status" value="1"/>
</dbReference>
<comment type="subcellular location">
    <subcellularLocation>
        <location evidence="1 9">Cell inner membrane</location>
        <topology evidence="1 9">Multi-pass membrane protein</topology>
    </subcellularLocation>
</comment>
<evidence type="ECO:0000256" key="5">
    <source>
        <dbReference type="ARBA" id="ARBA00022692"/>
    </source>
</evidence>
<evidence type="ECO:0000256" key="8">
    <source>
        <dbReference type="ARBA" id="ARBA00038436"/>
    </source>
</evidence>
<dbReference type="GO" id="GO:0015740">
    <property type="term" value="P:C4-dicarboxylate transport"/>
    <property type="evidence" value="ECO:0007669"/>
    <property type="project" value="TreeGrafter"/>
</dbReference>
<name>A0A3L7AEY4_9HYPH</name>
<dbReference type="AlphaFoldDB" id="A0A3L7AEY4"/>
<comment type="function">
    <text evidence="9">Part of the tripartite ATP-independent periplasmic (TRAP) transport system.</text>
</comment>
<keyword evidence="6 9" id="KW-1133">Transmembrane helix</keyword>
<dbReference type="EMBL" id="RCTF01000009">
    <property type="protein sequence ID" value="RLP78191.1"/>
    <property type="molecule type" value="Genomic_DNA"/>
</dbReference>
<feature type="transmembrane region" description="Helical" evidence="9">
    <location>
        <begin position="47"/>
        <end position="65"/>
    </location>
</feature>
<feature type="transmembrane region" description="Helical" evidence="9">
    <location>
        <begin position="125"/>
        <end position="144"/>
    </location>
</feature>
<reference evidence="11 12" key="1">
    <citation type="submission" date="2018-10" db="EMBL/GenBank/DDBJ databases">
        <title>Xanthobacter tagetidis genome sequencing and assembly.</title>
        <authorList>
            <person name="Maclea K.S."/>
            <person name="Goen A.E."/>
            <person name="Fatima S.A."/>
        </authorList>
    </citation>
    <scope>NUCLEOTIDE SEQUENCE [LARGE SCALE GENOMIC DNA]</scope>
    <source>
        <strain evidence="11 12">ATCC 700314</strain>
    </source>
</reference>
<feature type="transmembrane region" description="Helical" evidence="9">
    <location>
        <begin position="12"/>
        <end position="32"/>
    </location>
</feature>
<evidence type="ECO:0000313" key="12">
    <source>
        <dbReference type="Proteomes" id="UP000269692"/>
    </source>
</evidence>
<dbReference type="InterPro" id="IPR055348">
    <property type="entry name" value="DctQ"/>
</dbReference>